<keyword evidence="3 10" id="KW-1134">Transmembrane beta strand</keyword>
<sequence length="588" mass="66408">MSRLWILIFLLSLPVFAQEELEVIEVETVKDIDRFTFGDANEIPERDIETASTALIAPAIEKTPGIVTTQNGGPGGTVSFFIRGTEGRHVGFTLDGLKLNDSSNTGRLFDAAFMTSPFLRDVTVHKGPQAVLFGSDAMGGVVELKSRKGENAPETRVLINGGSFGTIDGTVSSDWKKKDHNGTVTLTRFHTDGISRLNEKRFNATEADSADITQATSSSEHKWAKKWQTDFLFSYLHGKNELDGATTDTKNDHSINDQYLVQQKTSYELNDQSVLLLRNGLNRNQRFIRMESTGPLPFEGNLYQNELVHRLELPQWGFLTGVSNEHETSSTTSVDKSFDLNSFFLQSAFKSNDFKLQAGGRADHHSQYGEFVTGSGGVAYKDFSVQYSQGFKAPSLYQLYAPVFGNKDLVPERNHSWEVSWRKSVDEWSGGITFFQNRLSNLINYSFVDNAYFNQGKFIAEGVELSAGWKSDRFEVVPTFTHQKFRENEEPVLRRPYNMAQLSFSYFPVETIELNATGRWFSSRKDIDENFQTVKLNGYSVLDIGAKKTWIRDEVGVQVKNVLDREYEELYGYSVLPFSVFVHYGHKF</sequence>
<dbReference type="InterPro" id="IPR036942">
    <property type="entry name" value="Beta-barrel_TonB_sf"/>
</dbReference>
<evidence type="ECO:0000256" key="5">
    <source>
        <dbReference type="ARBA" id="ARBA00022729"/>
    </source>
</evidence>
<evidence type="ECO:0000259" key="13">
    <source>
        <dbReference type="Pfam" id="PF00593"/>
    </source>
</evidence>
<evidence type="ECO:0000256" key="9">
    <source>
        <dbReference type="ARBA" id="ARBA00023237"/>
    </source>
</evidence>
<keyword evidence="5 12" id="KW-0732">Signal</keyword>
<evidence type="ECO:0000313" key="15">
    <source>
        <dbReference type="EMBL" id="WPU64630.1"/>
    </source>
</evidence>
<dbReference type="RefSeq" id="WP_321393771.1">
    <property type="nucleotide sequence ID" value="NZ_CP139487.1"/>
</dbReference>
<evidence type="ECO:0000256" key="12">
    <source>
        <dbReference type="SAM" id="SignalP"/>
    </source>
</evidence>
<reference evidence="15 16" key="1">
    <citation type="submission" date="2023-11" db="EMBL/GenBank/DDBJ databases">
        <title>Peredibacter starrii A3.12.</title>
        <authorList>
            <person name="Mitchell R.J."/>
        </authorList>
    </citation>
    <scope>NUCLEOTIDE SEQUENCE [LARGE SCALE GENOMIC DNA]</scope>
    <source>
        <strain evidence="15 16">A3.12</strain>
    </source>
</reference>
<comment type="similarity">
    <text evidence="10 11">Belongs to the TonB-dependent receptor family.</text>
</comment>
<proteinExistence type="inferred from homology"/>
<name>A0AAX4HMX5_9BACT</name>
<keyword evidence="2 10" id="KW-0813">Transport</keyword>
<dbReference type="InterPro" id="IPR000531">
    <property type="entry name" value="Beta-barrel_TonB"/>
</dbReference>
<feature type="chain" id="PRO_5043780306" evidence="12">
    <location>
        <begin position="18"/>
        <end position="588"/>
    </location>
</feature>
<dbReference type="GO" id="GO:0044718">
    <property type="term" value="P:siderophore transmembrane transport"/>
    <property type="evidence" value="ECO:0007669"/>
    <property type="project" value="TreeGrafter"/>
</dbReference>
<accession>A0AAX4HMX5</accession>
<evidence type="ECO:0000256" key="1">
    <source>
        <dbReference type="ARBA" id="ARBA00004571"/>
    </source>
</evidence>
<dbReference type="PROSITE" id="PS52016">
    <property type="entry name" value="TONB_DEPENDENT_REC_3"/>
    <property type="match status" value="1"/>
</dbReference>
<dbReference type="KEGG" id="psti:SOO65_18205"/>
<keyword evidence="6 11" id="KW-0798">TonB box</keyword>
<feature type="domain" description="TonB-dependent receptor-like beta-barrel" evidence="13">
    <location>
        <begin position="207"/>
        <end position="562"/>
    </location>
</feature>
<evidence type="ECO:0000256" key="10">
    <source>
        <dbReference type="PROSITE-ProRule" id="PRU01360"/>
    </source>
</evidence>
<feature type="signal peptide" evidence="12">
    <location>
        <begin position="1"/>
        <end position="17"/>
    </location>
</feature>
<protein>
    <submittedName>
        <fullName evidence="15">TonB-dependent receptor</fullName>
    </submittedName>
</protein>
<evidence type="ECO:0000256" key="4">
    <source>
        <dbReference type="ARBA" id="ARBA00022692"/>
    </source>
</evidence>
<dbReference type="InterPro" id="IPR012910">
    <property type="entry name" value="Plug_dom"/>
</dbReference>
<dbReference type="SUPFAM" id="SSF56935">
    <property type="entry name" value="Porins"/>
    <property type="match status" value="1"/>
</dbReference>
<comment type="subcellular location">
    <subcellularLocation>
        <location evidence="1 10">Cell outer membrane</location>
        <topology evidence="1 10">Multi-pass membrane protein</topology>
    </subcellularLocation>
</comment>
<feature type="domain" description="TonB-dependent receptor plug" evidence="14">
    <location>
        <begin position="41"/>
        <end position="141"/>
    </location>
</feature>
<organism evidence="15 16">
    <name type="scientific">Peredibacter starrii</name>
    <dbReference type="NCBI Taxonomy" id="28202"/>
    <lineage>
        <taxon>Bacteria</taxon>
        <taxon>Pseudomonadati</taxon>
        <taxon>Bdellovibrionota</taxon>
        <taxon>Bacteriovoracia</taxon>
        <taxon>Bacteriovoracales</taxon>
        <taxon>Bacteriovoracaceae</taxon>
        <taxon>Peredibacter</taxon>
    </lineage>
</organism>
<keyword evidence="8 15" id="KW-0675">Receptor</keyword>
<dbReference type="Pfam" id="PF00593">
    <property type="entry name" value="TonB_dep_Rec_b-barrel"/>
    <property type="match status" value="1"/>
</dbReference>
<dbReference type="InterPro" id="IPR039426">
    <property type="entry name" value="TonB-dep_rcpt-like"/>
</dbReference>
<evidence type="ECO:0000256" key="8">
    <source>
        <dbReference type="ARBA" id="ARBA00023170"/>
    </source>
</evidence>
<dbReference type="Gene3D" id="2.170.130.10">
    <property type="entry name" value="TonB-dependent receptor, plug domain"/>
    <property type="match status" value="1"/>
</dbReference>
<evidence type="ECO:0000256" key="2">
    <source>
        <dbReference type="ARBA" id="ARBA00022448"/>
    </source>
</evidence>
<evidence type="ECO:0000256" key="7">
    <source>
        <dbReference type="ARBA" id="ARBA00023136"/>
    </source>
</evidence>
<dbReference type="GO" id="GO:0015344">
    <property type="term" value="F:siderophore uptake transmembrane transporter activity"/>
    <property type="evidence" value="ECO:0007669"/>
    <property type="project" value="TreeGrafter"/>
</dbReference>
<dbReference type="AlphaFoldDB" id="A0AAX4HMX5"/>
<gene>
    <name evidence="15" type="ORF">SOO65_18205</name>
</gene>
<dbReference type="Pfam" id="PF07715">
    <property type="entry name" value="Plug"/>
    <property type="match status" value="1"/>
</dbReference>
<dbReference type="Proteomes" id="UP001324634">
    <property type="component" value="Chromosome"/>
</dbReference>
<dbReference type="PANTHER" id="PTHR30069">
    <property type="entry name" value="TONB-DEPENDENT OUTER MEMBRANE RECEPTOR"/>
    <property type="match status" value="1"/>
</dbReference>
<keyword evidence="16" id="KW-1185">Reference proteome</keyword>
<dbReference type="InterPro" id="IPR037066">
    <property type="entry name" value="Plug_dom_sf"/>
</dbReference>
<dbReference type="EMBL" id="CP139487">
    <property type="protein sequence ID" value="WPU64630.1"/>
    <property type="molecule type" value="Genomic_DNA"/>
</dbReference>
<keyword evidence="7 10" id="KW-0472">Membrane</keyword>
<dbReference type="PANTHER" id="PTHR30069:SF29">
    <property type="entry name" value="HEMOGLOBIN AND HEMOGLOBIN-HAPTOGLOBIN-BINDING PROTEIN 1-RELATED"/>
    <property type="match status" value="1"/>
</dbReference>
<evidence type="ECO:0000256" key="11">
    <source>
        <dbReference type="RuleBase" id="RU003357"/>
    </source>
</evidence>
<keyword evidence="9 10" id="KW-0998">Cell outer membrane</keyword>
<evidence type="ECO:0000313" key="16">
    <source>
        <dbReference type="Proteomes" id="UP001324634"/>
    </source>
</evidence>
<dbReference type="GO" id="GO:0009279">
    <property type="term" value="C:cell outer membrane"/>
    <property type="evidence" value="ECO:0007669"/>
    <property type="project" value="UniProtKB-SubCell"/>
</dbReference>
<evidence type="ECO:0000256" key="6">
    <source>
        <dbReference type="ARBA" id="ARBA00023077"/>
    </source>
</evidence>
<dbReference type="Gene3D" id="2.40.170.20">
    <property type="entry name" value="TonB-dependent receptor, beta-barrel domain"/>
    <property type="match status" value="1"/>
</dbReference>
<evidence type="ECO:0000259" key="14">
    <source>
        <dbReference type="Pfam" id="PF07715"/>
    </source>
</evidence>
<keyword evidence="4 10" id="KW-0812">Transmembrane</keyword>
<evidence type="ECO:0000256" key="3">
    <source>
        <dbReference type="ARBA" id="ARBA00022452"/>
    </source>
</evidence>